<keyword evidence="1" id="KW-1133">Transmembrane helix</keyword>
<dbReference type="AlphaFoldDB" id="A0A482TTN8"/>
<keyword evidence="3" id="KW-1185">Reference proteome</keyword>
<evidence type="ECO:0000313" key="2">
    <source>
        <dbReference type="EMBL" id="RYJ53439.1"/>
    </source>
</evidence>
<evidence type="ECO:0000256" key="1">
    <source>
        <dbReference type="SAM" id="Phobius"/>
    </source>
</evidence>
<keyword evidence="1" id="KW-0812">Transmembrane</keyword>
<sequence length="146" mass="16953">MTDKNLNDYYQSQIDNINNIQKDISGKLTDLIKHTTTISFGMLTILVTFKPSLDSDNENYILFICVLVLLGLNVITGILYIFCQIILLNKQLKFQTDSFNNRLSGNLEKIYVSRIKEKWHIPVIKYLFYFSFLLSIIILIIYGTKS</sequence>
<name>A0A482TTN8_9FLAO</name>
<gene>
    <name evidence="2" type="ORF">DR871_005140</name>
</gene>
<dbReference type="Proteomes" id="UP000253235">
    <property type="component" value="Unassembled WGS sequence"/>
</dbReference>
<feature type="transmembrane region" description="Helical" evidence="1">
    <location>
        <begin position="123"/>
        <end position="143"/>
    </location>
</feature>
<dbReference type="RefSeq" id="WP_113664556.1">
    <property type="nucleotide sequence ID" value="NZ_QNVY02000001.1"/>
</dbReference>
<organism evidence="2 3">
    <name type="scientific">Flavobacterium petrolei</name>
    <dbReference type="NCBI Taxonomy" id="2259594"/>
    <lineage>
        <taxon>Bacteria</taxon>
        <taxon>Pseudomonadati</taxon>
        <taxon>Bacteroidota</taxon>
        <taxon>Flavobacteriia</taxon>
        <taxon>Flavobacteriales</taxon>
        <taxon>Flavobacteriaceae</taxon>
        <taxon>Flavobacterium</taxon>
    </lineage>
</organism>
<keyword evidence="1" id="KW-0472">Membrane</keyword>
<protein>
    <submittedName>
        <fullName evidence="2">Uncharacterized protein</fullName>
    </submittedName>
</protein>
<reference evidence="2 3" key="1">
    <citation type="submission" date="2019-01" db="EMBL/GenBank/DDBJ databases">
        <title>Flavobacterium sp. nov. isolated from arctic soil.</title>
        <authorList>
            <person name="Kim D.-U."/>
        </authorList>
    </citation>
    <scope>NUCLEOTIDE SEQUENCE [LARGE SCALE GENOMIC DNA]</scope>
    <source>
        <strain evidence="2 3">Kopri-42</strain>
    </source>
</reference>
<feature type="transmembrane region" description="Helical" evidence="1">
    <location>
        <begin position="61"/>
        <end position="83"/>
    </location>
</feature>
<dbReference type="EMBL" id="QNVY02000001">
    <property type="protein sequence ID" value="RYJ53439.1"/>
    <property type="molecule type" value="Genomic_DNA"/>
</dbReference>
<proteinExistence type="predicted"/>
<dbReference type="OrthoDB" id="10015203at2"/>
<comment type="caution">
    <text evidence="2">The sequence shown here is derived from an EMBL/GenBank/DDBJ whole genome shotgun (WGS) entry which is preliminary data.</text>
</comment>
<accession>A0A482TTN8</accession>
<evidence type="ECO:0000313" key="3">
    <source>
        <dbReference type="Proteomes" id="UP000253235"/>
    </source>
</evidence>